<protein>
    <submittedName>
        <fullName evidence="2">Uncharacterized protein</fullName>
    </submittedName>
</protein>
<accession>A0A5J5F7A7</accession>
<keyword evidence="1" id="KW-0812">Transmembrane</keyword>
<feature type="transmembrane region" description="Helical" evidence="1">
    <location>
        <begin position="51"/>
        <end position="72"/>
    </location>
</feature>
<keyword evidence="3" id="KW-1185">Reference proteome</keyword>
<name>A0A5J5F7A7_9PEZI</name>
<organism evidence="2 3">
    <name type="scientific">Sphaerosporella brunnea</name>
    <dbReference type="NCBI Taxonomy" id="1250544"/>
    <lineage>
        <taxon>Eukaryota</taxon>
        <taxon>Fungi</taxon>
        <taxon>Dikarya</taxon>
        <taxon>Ascomycota</taxon>
        <taxon>Pezizomycotina</taxon>
        <taxon>Pezizomycetes</taxon>
        <taxon>Pezizales</taxon>
        <taxon>Pyronemataceae</taxon>
        <taxon>Sphaerosporella</taxon>
    </lineage>
</organism>
<dbReference type="EMBL" id="VXIS01000024">
    <property type="protein sequence ID" value="KAA8912493.1"/>
    <property type="molecule type" value="Genomic_DNA"/>
</dbReference>
<evidence type="ECO:0000256" key="1">
    <source>
        <dbReference type="SAM" id="Phobius"/>
    </source>
</evidence>
<feature type="transmembrane region" description="Helical" evidence="1">
    <location>
        <begin position="12"/>
        <end position="31"/>
    </location>
</feature>
<keyword evidence="1" id="KW-1133">Transmembrane helix</keyword>
<evidence type="ECO:0000313" key="3">
    <source>
        <dbReference type="Proteomes" id="UP000326924"/>
    </source>
</evidence>
<evidence type="ECO:0000313" key="2">
    <source>
        <dbReference type="EMBL" id="KAA8912493.1"/>
    </source>
</evidence>
<gene>
    <name evidence="2" type="ORF">FN846DRAFT_933321</name>
</gene>
<reference evidence="2 3" key="1">
    <citation type="submission" date="2019-09" db="EMBL/GenBank/DDBJ databases">
        <title>Draft genome of the ectomycorrhizal ascomycete Sphaerosporella brunnea.</title>
        <authorList>
            <consortium name="DOE Joint Genome Institute"/>
            <person name="Benucci G.M."/>
            <person name="Marozzi G."/>
            <person name="Antonielli L."/>
            <person name="Sanchez S."/>
            <person name="Marco P."/>
            <person name="Wang X."/>
            <person name="Falini L.B."/>
            <person name="Barry K."/>
            <person name="Haridas S."/>
            <person name="Lipzen A."/>
            <person name="Labutti K."/>
            <person name="Grigoriev I.V."/>
            <person name="Murat C."/>
            <person name="Martin F."/>
            <person name="Albertini E."/>
            <person name="Donnini D."/>
            <person name="Bonito G."/>
        </authorList>
    </citation>
    <scope>NUCLEOTIDE SEQUENCE [LARGE SCALE GENOMIC DNA]</scope>
    <source>
        <strain evidence="2 3">Sb_GMNB300</strain>
    </source>
</reference>
<keyword evidence="1" id="KW-0472">Membrane</keyword>
<dbReference type="AlphaFoldDB" id="A0A5J5F7A7"/>
<proteinExistence type="predicted"/>
<dbReference type="InParanoid" id="A0A5J5F7A7"/>
<sequence>MPPSNMSKRSIWWLKFLICRLVELGWCYLYARANVAKEQEKWGDVEATVRRWSSLYPVALTILVAYFGLIFMSPKWLMYPVFEDKSLRDDIKDWLLGLDEEEEDANGEAFYRAESETEQWERFIDANLVNGEPAMDESF</sequence>
<dbReference type="Proteomes" id="UP000326924">
    <property type="component" value="Unassembled WGS sequence"/>
</dbReference>
<comment type="caution">
    <text evidence="2">The sequence shown here is derived from an EMBL/GenBank/DDBJ whole genome shotgun (WGS) entry which is preliminary data.</text>
</comment>